<dbReference type="SUPFAM" id="SSF55874">
    <property type="entry name" value="ATPase domain of HSP90 chaperone/DNA topoisomerase II/histidine kinase"/>
    <property type="match status" value="1"/>
</dbReference>
<keyword evidence="14" id="KW-0904">Protein phosphatase</keyword>
<keyword evidence="10" id="KW-0418">Kinase</keyword>
<feature type="transmembrane region" description="Helical" evidence="21">
    <location>
        <begin position="12"/>
        <end position="33"/>
    </location>
</feature>
<keyword evidence="21" id="KW-1133">Transmembrane helix</keyword>
<dbReference type="InterPro" id="IPR004358">
    <property type="entry name" value="Sig_transdc_His_kin-like_C"/>
</dbReference>
<evidence type="ECO:0000256" key="18">
    <source>
        <dbReference type="ARBA" id="ARBA00023211"/>
    </source>
</evidence>
<dbReference type="Pfam" id="PF02518">
    <property type="entry name" value="HATPase_c"/>
    <property type="match status" value="1"/>
</dbReference>
<dbReference type="Gene3D" id="1.10.287.130">
    <property type="match status" value="1"/>
</dbReference>
<evidence type="ECO:0000256" key="12">
    <source>
        <dbReference type="ARBA" id="ARBA00022840"/>
    </source>
</evidence>
<evidence type="ECO:0000256" key="15">
    <source>
        <dbReference type="ARBA" id="ARBA00023012"/>
    </source>
</evidence>
<dbReference type="PANTHER" id="PTHR44936">
    <property type="entry name" value="SENSOR PROTEIN CREC"/>
    <property type="match status" value="1"/>
</dbReference>
<dbReference type="Pfam" id="PF00672">
    <property type="entry name" value="HAMP"/>
    <property type="match status" value="1"/>
</dbReference>
<reference evidence="24" key="1">
    <citation type="submission" date="2023-01" db="EMBL/GenBank/DDBJ databases">
        <title>Complete genome sequence of Planctobacterium marinum strain Dej080120_11.</title>
        <authorList>
            <person name="Ueki S."/>
            <person name="Maruyama F."/>
        </authorList>
    </citation>
    <scope>NUCLEOTIDE SEQUENCE</scope>
    <source>
        <strain evidence="24">Dej080120_11</strain>
    </source>
</reference>
<dbReference type="Pfam" id="PF00512">
    <property type="entry name" value="HisKA"/>
    <property type="match status" value="1"/>
</dbReference>
<dbReference type="PROSITE" id="PS50885">
    <property type="entry name" value="HAMP"/>
    <property type="match status" value="1"/>
</dbReference>
<dbReference type="EMBL" id="AP027272">
    <property type="protein sequence ID" value="BDX08018.1"/>
    <property type="molecule type" value="Genomic_DNA"/>
</dbReference>
<keyword evidence="15" id="KW-0902">Two-component regulatory system</keyword>
<evidence type="ECO:0000256" key="8">
    <source>
        <dbReference type="ARBA" id="ARBA00022679"/>
    </source>
</evidence>
<keyword evidence="13" id="KW-0460">Magnesium</keyword>
<evidence type="ECO:0000256" key="13">
    <source>
        <dbReference type="ARBA" id="ARBA00022842"/>
    </source>
</evidence>
<accession>A0AA48HJI0</accession>
<evidence type="ECO:0000256" key="5">
    <source>
        <dbReference type="ARBA" id="ARBA00012438"/>
    </source>
</evidence>
<dbReference type="PANTHER" id="PTHR44936:SF9">
    <property type="entry name" value="SENSOR PROTEIN CREC"/>
    <property type="match status" value="1"/>
</dbReference>
<organism evidence="24 25">
    <name type="scientific">Planctobacterium marinum</name>
    <dbReference type="NCBI Taxonomy" id="1631968"/>
    <lineage>
        <taxon>Bacteria</taxon>
        <taxon>Pseudomonadati</taxon>
        <taxon>Pseudomonadota</taxon>
        <taxon>Gammaproteobacteria</taxon>
        <taxon>Alteromonadales</taxon>
        <taxon>Alteromonadaceae</taxon>
        <taxon>Planctobacterium</taxon>
    </lineage>
</organism>
<dbReference type="InterPro" id="IPR005467">
    <property type="entry name" value="His_kinase_dom"/>
</dbReference>
<keyword evidence="16" id="KW-0346">Stress response</keyword>
<dbReference type="EC" id="2.7.13.3" evidence="5"/>
<evidence type="ECO:0000313" key="25">
    <source>
        <dbReference type="Proteomes" id="UP001333710"/>
    </source>
</evidence>
<evidence type="ECO:0000256" key="6">
    <source>
        <dbReference type="ARBA" id="ARBA00022475"/>
    </source>
</evidence>
<gene>
    <name evidence="24" type="ORF">MACH26_35390</name>
</gene>
<dbReference type="SUPFAM" id="SSF47384">
    <property type="entry name" value="Homodimeric domain of signal transducing histidine kinase"/>
    <property type="match status" value="1"/>
</dbReference>
<dbReference type="CDD" id="cd00082">
    <property type="entry name" value="HisKA"/>
    <property type="match status" value="1"/>
</dbReference>
<keyword evidence="25" id="KW-1185">Reference proteome</keyword>
<evidence type="ECO:0000256" key="17">
    <source>
        <dbReference type="ARBA" id="ARBA00023026"/>
    </source>
</evidence>
<evidence type="ECO:0000256" key="1">
    <source>
        <dbReference type="ARBA" id="ARBA00000085"/>
    </source>
</evidence>
<dbReference type="InterPro" id="IPR003594">
    <property type="entry name" value="HATPase_dom"/>
</dbReference>
<evidence type="ECO:0000259" key="23">
    <source>
        <dbReference type="PROSITE" id="PS50885"/>
    </source>
</evidence>
<protein>
    <recommendedName>
        <fullName evidence="19">Signal transduction histidine-protein kinase/phosphatase MprB</fullName>
        <ecNumber evidence="5">2.7.13.3</ecNumber>
    </recommendedName>
    <alternativeName>
        <fullName evidence="20">Mycobacterial persistence regulator B</fullName>
    </alternativeName>
</protein>
<dbReference type="GO" id="GO:0005524">
    <property type="term" value="F:ATP binding"/>
    <property type="evidence" value="ECO:0007669"/>
    <property type="project" value="UniProtKB-KW"/>
</dbReference>
<evidence type="ECO:0000256" key="19">
    <source>
        <dbReference type="ARBA" id="ARBA00040454"/>
    </source>
</evidence>
<proteinExistence type="predicted"/>
<comment type="catalytic activity">
    <reaction evidence="1">
        <text>ATP + protein L-histidine = ADP + protein N-phospho-L-histidine.</text>
        <dbReference type="EC" id="2.7.13.3"/>
    </reaction>
</comment>
<dbReference type="GO" id="GO:0004721">
    <property type="term" value="F:phosphoprotein phosphatase activity"/>
    <property type="evidence" value="ECO:0007669"/>
    <property type="project" value="UniProtKB-KW"/>
</dbReference>
<dbReference type="InterPro" id="IPR003660">
    <property type="entry name" value="HAMP_dom"/>
</dbReference>
<dbReference type="GO" id="GO:0000155">
    <property type="term" value="F:phosphorelay sensor kinase activity"/>
    <property type="evidence" value="ECO:0007669"/>
    <property type="project" value="InterPro"/>
</dbReference>
<dbReference type="FunFam" id="3.30.565.10:FF:000006">
    <property type="entry name" value="Sensor histidine kinase WalK"/>
    <property type="match status" value="1"/>
</dbReference>
<comment type="subcellular location">
    <subcellularLocation>
        <location evidence="4">Cell membrane</location>
        <topology evidence="4">Multi-pass membrane protein</topology>
    </subcellularLocation>
</comment>
<dbReference type="InterPro" id="IPR003661">
    <property type="entry name" value="HisK_dim/P_dom"/>
</dbReference>
<keyword evidence="9" id="KW-0547">Nucleotide-binding</keyword>
<dbReference type="CDD" id="cd00075">
    <property type="entry name" value="HATPase"/>
    <property type="match status" value="1"/>
</dbReference>
<dbReference type="PROSITE" id="PS50109">
    <property type="entry name" value="HIS_KIN"/>
    <property type="match status" value="1"/>
</dbReference>
<keyword evidence="21" id="KW-0472">Membrane</keyword>
<dbReference type="InterPro" id="IPR050980">
    <property type="entry name" value="2C_sensor_his_kinase"/>
</dbReference>
<evidence type="ECO:0000259" key="22">
    <source>
        <dbReference type="PROSITE" id="PS50109"/>
    </source>
</evidence>
<feature type="transmembrane region" description="Helical" evidence="21">
    <location>
        <begin position="177"/>
        <end position="196"/>
    </location>
</feature>
<evidence type="ECO:0000256" key="7">
    <source>
        <dbReference type="ARBA" id="ARBA00022553"/>
    </source>
</evidence>
<evidence type="ECO:0000256" key="10">
    <source>
        <dbReference type="ARBA" id="ARBA00022777"/>
    </source>
</evidence>
<name>A0AA48HJI0_9ALTE</name>
<dbReference type="Proteomes" id="UP001333710">
    <property type="component" value="Chromosome"/>
</dbReference>
<dbReference type="SMART" id="SM00388">
    <property type="entry name" value="HisKA"/>
    <property type="match status" value="1"/>
</dbReference>
<dbReference type="KEGG" id="pmaw:MACH26_35390"/>
<evidence type="ECO:0000256" key="21">
    <source>
        <dbReference type="SAM" id="Phobius"/>
    </source>
</evidence>
<comment type="cofactor">
    <cofactor evidence="2">
        <name>Mn(2+)</name>
        <dbReference type="ChEBI" id="CHEBI:29035"/>
    </cofactor>
</comment>
<dbReference type="AlphaFoldDB" id="A0AA48HJI0"/>
<dbReference type="Gene3D" id="6.10.340.10">
    <property type="match status" value="1"/>
</dbReference>
<feature type="domain" description="HAMP" evidence="23">
    <location>
        <begin position="197"/>
        <end position="250"/>
    </location>
</feature>
<comment type="cofactor">
    <cofactor evidence="3">
        <name>Mg(2+)</name>
        <dbReference type="ChEBI" id="CHEBI:18420"/>
    </cofactor>
</comment>
<evidence type="ECO:0000256" key="20">
    <source>
        <dbReference type="ARBA" id="ARBA00041776"/>
    </source>
</evidence>
<evidence type="ECO:0000256" key="14">
    <source>
        <dbReference type="ARBA" id="ARBA00022912"/>
    </source>
</evidence>
<keyword evidence="21" id="KW-0812">Transmembrane</keyword>
<evidence type="ECO:0000256" key="16">
    <source>
        <dbReference type="ARBA" id="ARBA00023016"/>
    </source>
</evidence>
<evidence type="ECO:0000256" key="11">
    <source>
        <dbReference type="ARBA" id="ARBA00022801"/>
    </source>
</evidence>
<dbReference type="GO" id="GO:0005886">
    <property type="term" value="C:plasma membrane"/>
    <property type="evidence" value="ECO:0007669"/>
    <property type="project" value="UniProtKB-SubCell"/>
</dbReference>
<keyword evidence="12" id="KW-0067">ATP-binding</keyword>
<keyword evidence="17" id="KW-0843">Virulence</keyword>
<feature type="domain" description="Histidine kinase" evidence="22">
    <location>
        <begin position="258"/>
        <end position="468"/>
    </location>
</feature>
<keyword evidence="8" id="KW-0808">Transferase</keyword>
<dbReference type="InterPro" id="IPR036890">
    <property type="entry name" value="HATPase_C_sf"/>
</dbReference>
<keyword evidence="11" id="KW-0378">Hydrolase</keyword>
<dbReference type="InterPro" id="IPR036097">
    <property type="entry name" value="HisK_dim/P_sf"/>
</dbReference>
<evidence type="ECO:0000256" key="9">
    <source>
        <dbReference type="ARBA" id="ARBA00022741"/>
    </source>
</evidence>
<keyword evidence="7" id="KW-0597">Phosphoprotein</keyword>
<evidence type="ECO:0000256" key="2">
    <source>
        <dbReference type="ARBA" id="ARBA00001936"/>
    </source>
</evidence>
<dbReference type="RefSeq" id="WP_338294105.1">
    <property type="nucleotide sequence ID" value="NZ_AP027272.1"/>
</dbReference>
<dbReference type="SMART" id="SM00304">
    <property type="entry name" value="HAMP"/>
    <property type="match status" value="1"/>
</dbReference>
<keyword evidence="6" id="KW-1003">Cell membrane</keyword>
<dbReference type="SMART" id="SM00387">
    <property type="entry name" value="HATPase_c"/>
    <property type="match status" value="1"/>
</dbReference>
<evidence type="ECO:0000256" key="3">
    <source>
        <dbReference type="ARBA" id="ARBA00001946"/>
    </source>
</evidence>
<evidence type="ECO:0000313" key="24">
    <source>
        <dbReference type="EMBL" id="BDX08018.1"/>
    </source>
</evidence>
<sequence length="476" mass="52861">MTRLQFTRSLTFRMVSLMLLTAITGIIIVAVIIHQATRSNFDVQRTNWQALAEQNPSVIQAQLLAQYEESGMRGACQVLDKLDANLLTIDVVLTDNNQTVHCASKPRFNFAQVVFHGSGVVRLFSDSDEVMAYDLAVAESLPLKNTSGDIEGWAMSVEAKPLMLAGSEFAWRIWQQSGIWVGFTLILIALFAAWAINRIMRPIAVITKASERLRLGDIPSPLANHGNTTELTALTDTFNRATQALTETEKLRQQLVSDIAHELRTPVTNIKGQLEALQLRLITDNDEFHHTVANEVMLLQQLISDFQDLAQTDSGQICLNLNSFPLLDLMEDCLLSQKRQGITISINIPHTVSVRTDELRFRQIMLNLLENARRAKPEQLHVEVSAIEQGNEVVITFCDNGPGIDESDVPHIFDRFYRAEKSRNRNSGGSGLGLAIVKGLLLRMHGDIRYQSAEPCGASFIITLPCGTAIKEGADT</sequence>
<dbReference type="PRINTS" id="PR00344">
    <property type="entry name" value="BCTRLSENSOR"/>
</dbReference>
<evidence type="ECO:0000256" key="4">
    <source>
        <dbReference type="ARBA" id="ARBA00004651"/>
    </source>
</evidence>
<dbReference type="Gene3D" id="3.30.565.10">
    <property type="entry name" value="Histidine kinase-like ATPase, C-terminal domain"/>
    <property type="match status" value="1"/>
</dbReference>
<keyword evidence="18" id="KW-0464">Manganese</keyword>